<dbReference type="Proteomes" id="UP001153076">
    <property type="component" value="Unassembled WGS sequence"/>
</dbReference>
<accession>A0A9Q1KXZ7</accession>
<dbReference type="PANTHER" id="PTHR33710">
    <property type="entry name" value="BNAC02G09200D PROTEIN"/>
    <property type="match status" value="1"/>
</dbReference>
<keyword evidence="2" id="KW-1185">Reference proteome</keyword>
<evidence type="ECO:0008006" key="3">
    <source>
        <dbReference type="Google" id="ProtNLM"/>
    </source>
</evidence>
<protein>
    <recommendedName>
        <fullName evidence="3">Reverse transcriptase</fullName>
    </recommendedName>
</protein>
<dbReference type="EMBL" id="JAKOGI010000006">
    <property type="protein sequence ID" value="KAJ8451970.1"/>
    <property type="molecule type" value="Genomic_DNA"/>
</dbReference>
<name>A0A9Q1KXZ7_9CARY</name>
<dbReference type="InterPro" id="IPR036691">
    <property type="entry name" value="Endo/exonu/phosph_ase_sf"/>
</dbReference>
<evidence type="ECO:0000313" key="1">
    <source>
        <dbReference type="EMBL" id="KAJ8451970.1"/>
    </source>
</evidence>
<proteinExistence type="predicted"/>
<evidence type="ECO:0000313" key="2">
    <source>
        <dbReference type="Proteomes" id="UP001153076"/>
    </source>
</evidence>
<dbReference type="PANTHER" id="PTHR33710:SF71">
    <property type="entry name" value="ENDONUCLEASE_EXONUCLEASE_PHOSPHATASE DOMAIN-CONTAINING PROTEIN"/>
    <property type="match status" value="1"/>
</dbReference>
<dbReference type="AlphaFoldDB" id="A0A9Q1KXZ7"/>
<comment type="caution">
    <text evidence="1">The sequence shown here is derived from an EMBL/GenBank/DDBJ whole genome shotgun (WGS) entry which is preliminary data.</text>
</comment>
<dbReference type="SUPFAM" id="SSF56219">
    <property type="entry name" value="DNase I-like"/>
    <property type="match status" value="1"/>
</dbReference>
<reference evidence="1" key="1">
    <citation type="submission" date="2022-04" db="EMBL/GenBank/DDBJ databases">
        <title>Carnegiea gigantea Genome sequencing and assembly v2.</title>
        <authorList>
            <person name="Copetti D."/>
            <person name="Sanderson M.J."/>
            <person name="Burquez A."/>
            <person name="Wojciechowski M.F."/>
        </authorList>
    </citation>
    <scope>NUCLEOTIDE SEQUENCE</scope>
    <source>
        <strain evidence="1">SGP5-SGP5p</strain>
        <tissue evidence="1">Aerial part</tissue>
    </source>
</reference>
<sequence>MLKRIAGNNINGNGEERRNKLRMYTMELWKSQYLLKQNKTKALKERKFIFNQHQMLYMWDIFNVLHLLWGLHYRIGLPVYLETMDRIWFWNTRGLNGLNKSVGPAFTWSNRHGVARVYSKLDRVLMNEEAFLEFPEVLYEILPEGVSDHNPLQLTFGNQQKVRPPPFIFFNIIKKRHDINSIKAMRKENGELSYSKDEIGSILGQHFQNFLGVGATRAKPILDVKIELLKPINEDEIKIAMFSICSTKCPGPDGYGRAFNHFSSCSGLQVNAQKTEIVFAGNLPFKYLGVPIKPQRLTKNECEILVERMILKIRSWPAKKLTYASRIQHVNSVLMDAMLYWG</sequence>
<gene>
    <name evidence="1" type="ORF">Cgig2_016551</name>
</gene>
<organism evidence="1 2">
    <name type="scientific">Carnegiea gigantea</name>
    <dbReference type="NCBI Taxonomy" id="171969"/>
    <lineage>
        <taxon>Eukaryota</taxon>
        <taxon>Viridiplantae</taxon>
        <taxon>Streptophyta</taxon>
        <taxon>Embryophyta</taxon>
        <taxon>Tracheophyta</taxon>
        <taxon>Spermatophyta</taxon>
        <taxon>Magnoliopsida</taxon>
        <taxon>eudicotyledons</taxon>
        <taxon>Gunneridae</taxon>
        <taxon>Pentapetalae</taxon>
        <taxon>Caryophyllales</taxon>
        <taxon>Cactineae</taxon>
        <taxon>Cactaceae</taxon>
        <taxon>Cactoideae</taxon>
        <taxon>Echinocereeae</taxon>
        <taxon>Carnegiea</taxon>
    </lineage>
</organism>
<dbReference type="OrthoDB" id="1112214at2759"/>